<dbReference type="Pfam" id="PF13432">
    <property type="entry name" value="TPR_16"/>
    <property type="match status" value="1"/>
</dbReference>
<dbReference type="RefSeq" id="WP_146599753.1">
    <property type="nucleotide sequence ID" value="NZ_SJPY01000003.1"/>
</dbReference>
<dbReference type="InterPro" id="IPR019734">
    <property type="entry name" value="TPR_rpt"/>
</dbReference>
<keyword evidence="3" id="KW-1185">Reference proteome</keyword>
<sequence length="389" mass="44941">MQTEHRILEVRRDHVLAQPLDGIKPEALKIAGTSKYVENEVIIVEPHSAEPGKDQQRWKVIATRIDPSFIGGRAPEVAAVSYENEHEFMEYVSYEDRVAFDGALEDLDMGDYKKARRILRKFIKRFPYHIDAYHHLGIIETNLGHDARALKYFEMGYRIGILSIPKAFSGQLPWGFLRNRPFLRAAHGYGLALERERRHLEAVDVYEQILAFNPNDNQGIRYLLPSLYLEAKSPQKARASLEKHGADGTNLYTRCLIEILDGRRREAVRWLCRGLSYNLYVPEIVLLRTEETSESQRYGVVIGSRDEAIEYVQETEGWHREETQEFLRRLLAVETFAWRLERALELKVALDSRDELPPGELRSATANELYGIFTDQDIPKILEECSKAI</sequence>
<protein>
    <submittedName>
        <fullName evidence="2">Tetratricopeptide repeat protein</fullName>
    </submittedName>
</protein>
<dbReference type="PROSITE" id="PS50005">
    <property type="entry name" value="TPR"/>
    <property type="match status" value="1"/>
</dbReference>
<dbReference type="Gene3D" id="1.25.40.10">
    <property type="entry name" value="Tetratricopeptide repeat domain"/>
    <property type="match status" value="1"/>
</dbReference>
<dbReference type="OrthoDB" id="271057at2"/>
<evidence type="ECO:0000313" key="2">
    <source>
        <dbReference type="EMBL" id="TWU43302.1"/>
    </source>
</evidence>
<gene>
    <name evidence="2" type="ORF">Q31b_23400</name>
</gene>
<dbReference type="EMBL" id="SJPY01000003">
    <property type="protein sequence ID" value="TWU43302.1"/>
    <property type="molecule type" value="Genomic_DNA"/>
</dbReference>
<dbReference type="SUPFAM" id="SSF48452">
    <property type="entry name" value="TPR-like"/>
    <property type="match status" value="1"/>
</dbReference>
<dbReference type="Proteomes" id="UP000315471">
    <property type="component" value="Unassembled WGS sequence"/>
</dbReference>
<keyword evidence="1" id="KW-0802">TPR repeat</keyword>
<dbReference type="AlphaFoldDB" id="A0A5C6E303"/>
<name>A0A5C6E303_9BACT</name>
<evidence type="ECO:0000256" key="1">
    <source>
        <dbReference type="PROSITE-ProRule" id="PRU00339"/>
    </source>
</evidence>
<proteinExistence type="predicted"/>
<reference evidence="2 3" key="1">
    <citation type="submission" date="2019-02" db="EMBL/GenBank/DDBJ databases">
        <title>Deep-cultivation of Planctomycetes and their phenomic and genomic characterization uncovers novel biology.</title>
        <authorList>
            <person name="Wiegand S."/>
            <person name="Jogler M."/>
            <person name="Boedeker C."/>
            <person name="Pinto D."/>
            <person name="Vollmers J."/>
            <person name="Rivas-Marin E."/>
            <person name="Kohn T."/>
            <person name="Peeters S.H."/>
            <person name="Heuer A."/>
            <person name="Rast P."/>
            <person name="Oberbeckmann S."/>
            <person name="Bunk B."/>
            <person name="Jeske O."/>
            <person name="Meyerdierks A."/>
            <person name="Storesund J.E."/>
            <person name="Kallscheuer N."/>
            <person name="Luecker S."/>
            <person name="Lage O.M."/>
            <person name="Pohl T."/>
            <person name="Merkel B.J."/>
            <person name="Hornburger P."/>
            <person name="Mueller R.-W."/>
            <person name="Bruemmer F."/>
            <person name="Labrenz M."/>
            <person name="Spormann A.M."/>
            <person name="Op Den Camp H."/>
            <person name="Overmann J."/>
            <person name="Amann R."/>
            <person name="Jetten M.S.M."/>
            <person name="Mascher T."/>
            <person name="Medema M.H."/>
            <person name="Devos D.P."/>
            <person name="Kaster A.-K."/>
            <person name="Ovreas L."/>
            <person name="Rohde M."/>
            <person name="Galperin M.Y."/>
            <person name="Jogler C."/>
        </authorList>
    </citation>
    <scope>NUCLEOTIDE SEQUENCE [LARGE SCALE GENOMIC DNA]</scope>
    <source>
        <strain evidence="2 3">Q31b</strain>
    </source>
</reference>
<organism evidence="2 3">
    <name type="scientific">Novipirellula aureliae</name>
    <dbReference type="NCBI Taxonomy" id="2527966"/>
    <lineage>
        <taxon>Bacteria</taxon>
        <taxon>Pseudomonadati</taxon>
        <taxon>Planctomycetota</taxon>
        <taxon>Planctomycetia</taxon>
        <taxon>Pirellulales</taxon>
        <taxon>Pirellulaceae</taxon>
        <taxon>Novipirellula</taxon>
    </lineage>
</organism>
<comment type="caution">
    <text evidence="2">The sequence shown here is derived from an EMBL/GenBank/DDBJ whole genome shotgun (WGS) entry which is preliminary data.</text>
</comment>
<accession>A0A5C6E303</accession>
<dbReference type="InterPro" id="IPR011990">
    <property type="entry name" value="TPR-like_helical_dom_sf"/>
</dbReference>
<feature type="repeat" description="TPR" evidence="1">
    <location>
        <begin position="183"/>
        <end position="216"/>
    </location>
</feature>
<evidence type="ECO:0000313" key="3">
    <source>
        <dbReference type="Proteomes" id="UP000315471"/>
    </source>
</evidence>